<comment type="caution">
    <text evidence="1">The sequence shown here is derived from an EMBL/GenBank/DDBJ whole genome shotgun (WGS) entry which is preliminary data.</text>
</comment>
<evidence type="ECO:0000313" key="1">
    <source>
        <dbReference type="EMBL" id="KAK2186447.1"/>
    </source>
</evidence>
<gene>
    <name evidence="1" type="ORF">NP493_199g01001</name>
</gene>
<reference evidence="1" key="1">
    <citation type="journal article" date="2023" name="Mol. Biol. Evol.">
        <title>Third-Generation Sequencing Reveals the Adaptive Role of the Epigenome in Three Deep-Sea Polychaetes.</title>
        <authorList>
            <person name="Perez M."/>
            <person name="Aroh O."/>
            <person name="Sun Y."/>
            <person name="Lan Y."/>
            <person name="Juniper S.K."/>
            <person name="Young C.R."/>
            <person name="Angers B."/>
            <person name="Qian P.Y."/>
        </authorList>
    </citation>
    <scope>NUCLEOTIDE SEQUENCE</scope>
    <source>
        <strain evidence="1">R07B-5</strain>
    </source>
</reference>
<accession>A0AAD9P1J3</accession>
<dbReference type="Gene3D" id="1.10.10.10">
    <property type="entry name" value="Winged helix-like DNA-binding domain superfamily/Winged helix DNA-binding domain"/>
    <property type="match status" value="1"/>
</dbReference>
<organism evidence="1 2">
    <name type="scientific">Ridgeia piscesae</name>
    <name type="common">Tubeworm</name>
    <dbReference type="NCBI Taxonomy" id="27915"/>
    <lineage>
        <taxon>Eukaryota</taxon>
        <taxon>Metazoa</taxon>
        <taxon>Spiralia</taxon>
        <taxon>Lophotrochozoa</taxon>
        <taxon>Annelida</taxon>
        <taxon>Polychaeta</taxon>
        <taxon>Sedentaria</taxon>
        <taxon>Canalipalpata</taxon>
        <taxon>Sabellida</taxon>
        <taxon>Siboglinidae</taxon>
        <taxon>Ridgeia</taxon>
    </lineage>
</organism>
<proteinExistence type="predicted"/>
<protein>
    <submittedName>
        <fullName evidence="1">Uncharacterized protein</fullName>
    </submittedName>
</protein>
<dbReference type="EMBL" id="JAODUO010000199">
    <property type="protein sequence ID" value="KAK2186447.1"/>
    <property type="molecule type" value="Genomic_DNA"/>
</dbReference>
<dbReference type="AlphaFoldDB" id="A0AAD9P1J3"/>
<dbReference type="Proteomes" id="UP001209878">
    <property type="component" value="Unassembled WGS sequence"/>
</dbReference>
<name>A0AAD9P1J3_RIDPI</name>
<evidence type="ECO:0000313" key="2">
    <source>
        <dbReference type="Proteomes" id="UP001209878"/>
    </source>
</evidence>
<keyword evidence="2" id="KW-1185">Reference proteome</keyword>
<sequence length="173" mass="19361">MLNKWLSANFEKSKDAELSTNVNITYDHYVTACIAANNIVPVKVEELRKTLFEMFGSSFVVKDDSAYKGVIRKQKKKKSSATKVRSDTLKMKDVLRTTFTTLGNPKKGLRFRALQQSIAANFPGLKIELHPAVLKRALERGIYSGDLECVSCCLFAVSISALYMQCMGVHNMV</sequence>
<dbReference type="InterPro" id="IPR036388">
    <property type="entry name" value="WH-like_DNA-bd_sf"/>
</dbReference>